<dbReference type="STRING" id="490189.SAMN02927903_02961"/>
<dbReference type="AlphaFoldDB" id="A0A1G5JYQ5"/>
<dbReference type="PANTHER" id="PTHR33607:SF2">
    <property type="entry name" value="ENDONUCLEASE-1"/>
    <property type="match status" value="1"/>
</dbReference>
<protein>
    <submittedName>
        <fullName evidence="8">Por secretion system C-terminal sorting domain-containing protein</fullName>
    </submittedName>
</protein>
<feature type="chain" id="PRO_5011602591" evidence="6">
    <location>
        <begin position="20"/>
        <end position="654"/>
    </location>
</feature>
<reference evidence="8 9" key="1">
    <citation type="submission" date="2016-10" db="EMBL/GenBank/DDBJ databases">
        <authorList>
            <person name="de Groot N.N."/>
        </authorList>
    </citation>
    <scope>NUCLEOTIDE SEQUENCE [LARGE SCALE GENOMIC DNA]</scope>
    <source>
        <strain evidence="8 9">CGMCC 1.7031</strain>
    </source>
</reference>
<dbReference type="SUPFAM" id="SSF141072">
    <property type="entry name" value="CalX-like"/>
    <property type="match status" value="1"/>
</dbReference>
<dbReference type="InterPro" id="IPR007346">
    <property type="entry name" value="Endonuclease-I"/>
</dbReference>
<keyword evidence="4" id="KW-0378">Hydrolase</keyword>
<keyword evidence="3 6" id="KW-0732">Signal</keyword>
<comment type="similarity">
    <text evidence="1">Belongs to the EndA/NucM nuclease family.</text>
</comment>
<evidence type="ECO:0000313" key="8">
    <source>
        <dbReference type="EMBL" id="SCY92990.1"/>
    </source>
</evidence>
<evidence type="ECO:0000256" key="1">
    <source>
        <dbReference type="ARBA" id="ARBA00006429"/>
    </source>
</evidence>
<accession>A0A1G5JYQ5</accession>
<dbReference type="GO" id="GO:0016787">
    <property type="term" value="F:hydrolase activity"/>
    <property type="evidence" value="ECO:0007669"/>
    <property type="project" value="UniProtKB-KW"/>
</dbReference>
<evidence type="ECO:0000256" key="2">
    <source>
        <dbReference type="ARBA" id="ARBA00022722"/>
    </source>
</evidence>
<dbReference type="Pfam" id="PF18962">
    <property type="entry name" value="Por_Secre_tail"/>
    <property type="match status" value="1"/>
</dbReference>
<dbReference type="GO" id="GO:0004518">
    <property type="term" value="F:nuclease activity"/>
    <property type="evidence" value="ECO:0007669"/>
    <property type="project" value="UniProtKB-KW"/>
</dbReference>
<feature type="domain" description="Secretion system C-terminal sorting" evidence="7">
    <location>
        <begin position="587"/>
        <end position="653"/>
    </location>
</feature>
<dbReference type="RefSeq" id="WP_091145935.1">
    <property type="nucleotide sequence ID" value="NZ_FMVF01000017.1"/>
</dbReference>
<dbReference type="InterPro" id="IPR026444">
    <property type="entry name" value="Secre_tail"/>
</dbReference>
<dbReference type="PANTHER" id="PTHR33607">
    <property type="entry name" value="ENDONUCLEASE-1"/>
    <property type="match status" value="1"/>
</dbReference>
<evidence type="ECO:0000256" key="3">
    <source>
        <dbReference type="ARBA" id="ARBA00022729"/>
    </source>
</evidence>
<dbReference type="OrthoDB" id="5485925at2"/>
<keyword evidence="9" id="KW-1185">Reference proteome</keyword>
<keyword evidence="2" id="KW-0540">Nuclease</keyword>
<dbReference type="NCBIfam" id="TIGR04183">
    <property type="entry name" value="Por_Secre_tail"/>
    <property type="match status" value="1"/>
</dbReference>
<name>A0A1G5JYQ5_9FLAO</name>
<dbReference type="InterPro" id="IPR044925">
    <property type="entry name" value="His-Me_finger_sf"/>
</dbReference>
<gene>
    <name evidence="8" type="ORF">SAMN02927903_02961</name>
</gene>
<feature type="compositionally biased region" description="Basic and acidic residues" evidence="5">
    <location>
        <begin position="447"/>
        <end position="456"/>
    </location>
</feature>
<dbReference type="Gene3D" id="2.60.40.2030">
    <property type="match status" value="1"/>
</dbReference>
<evidence type="ECO:0000256" key="5">
    <source>
        <dbReference type="SAM" id="MobiDB-lite"/>
    </source>
</evidence>
<organism evidence="8 9">
    <name type="scientific">Flavobacterium caeni</name>
    <dbReference type="NCBI Taxonomy" id="490189"/>
    <lineage>
        <taxon>Bacteria</taxon>
        <taxon>Pseudomonadati</taxon>
        <taxon>Bacteroidota</taxon>
        <taxon>Flavobacteriia</taxon>
        <taxon>Flavobacteriales</taxon>
        <taxon>Flavobacteriaceae</taxon>
        <taxon>Flavobacterium</taxon>
    </lineage>
</organism>
<dbReference type="InterPro" id="IPR038081">
    <property type="entry name" value="CalX-like_sf"/>
</dbReference>
<evidence type="ECO:0000313" key="9">
    <source>
        <dbReference type="Proteomes" id="UP000199354"/>
    </source>
</evidence>
<evidence type="ECO:0000259" key="7">
    <source>
        <dbReference type="Pfam" id="PF18962"/>
    </source>
</evidence>
<dbReference type="Proteomes" id="UP000199354">
    <property type="component" value="Unassembled WGS sequence"/>
</dbReference>
<proteinExistence type="inferred from homology"/>
<sequence length="654" mass="71003">MIKNTWIAVLFFWGAMAHAQVVINELDTDTAGTDDKEFIELKSATANFALDAYVIVFYNGDPVSSTGLKSYVALDLDGFSTDANGIFVLGNQLVSPVPELITSNSTLQNGPDAVALYLGSASNFPYLTPATATNLVDALAYGTNATPPTELMTLLNIVYHTNENANALGTTQSIQRKLDGTYEVKTPTPGANNDGSGIVFNGVTISAPANLYNEGDGFDITFSTQTPVVGTLSFSFALANGTFDSADYSGSTNLSIPDGQTSVTTHITLIDDALDEGDELAKIKFGPLPTGYKRLNDNIEIRVIDNDWTTSAWGTPLNPTYGLVAPTISAGYYDSLEGKTGAVLQQAIQDVIANPAVVRAHTYGDVELMLKQADQNPLNSNEVWLMYVEQGRAKYRYQQTASSTGSWNREHIFPQSRGGFADGTSSTPDGIDIWAPTSAADINAGHSDGHHIRAEDGPENSSRGNRDYGLNDYNGPSGNQGSWHGDVARALFYMACRYNTLSVVNGNLPDSTPGQMGDLATLLVWNGTDPSDDFEMHHNNVIYNWQMNRNPFVDHPELADYIWGAQVGNPWFPTLGQREFEALQVRIYPNPAKDHFTIAGVNRGRIEIFDVSGMRLMQSEFTMDENVHVNLAAGVYFARIVSEGQSVTKKIIIE</sequence>
<dbReference type="SUPFAM" id="SSF54060">
    <property type="entry name" value="His-Me finger endonucleases"/>
    <property type="match status" value="1"/>
</dbReference>
<dbReference type="Pfam" id="PF04231">
    <property type="entry name" value="Endonuclease_1"/>
    <property type="match status" value="1"/>
</dbReference>
<feature type="region of interest" description="Disordered" evidence="5">
    <location>
        <begin position="440"/>
        <end position="473"/>
    </location>
</feature>
<evidence type="ECO:0000256" key="4">
    <source>
        <dbReference type="ARBA" id="ARBA00022801"/>
    </source>
</evidence>
<evidence type="ECO:0000256" key="6">
    <source>
        <dbReference type="SAM" id="SignalP"/>
    </source>
</evidence>
<dbReference type="EMBL" id="FMVF01000017">
    <property type="protein sequence ID" value="SCY92990.1"/>
    <property type="molecule type" value="Genomic_DNA"/>
</dbReference>
<feature type="signal peptide" evidence="6">
    <location>
        <begin position="1"/>
        <end position="19"/>
    </location>
</feature>